<dbReference type="InterPro" id="IPR036598">
    <property type="entry name" value="GOLD_dom_sf"/>
</dbReference>
<sequence>MPQNDRIYTETEDRHPSRTYYFATLSLSDTNTRAWRTRKKNHVKDLIRDYEPPETGTRIDGLTVIFDMEGVEGTCFGTPGNYQETLKKYIDDEYLPMCYGGTLIDPDICQGGTVSEEYYTLNTDYIDRMENATIPKGDKLSKEYIVDVPGSALRWEFMTQNHDIEFGVFFKQDSKKEAVISCQKLIVIRLQKTDS</sequence>
<dbReference type="EMBL" id="CAJPWZ010000580">
    <property type="protein sequence ID" value="CAG2196899.1"/>
    <property type="molecule type" value="Genomic_DNA"/>
</dbReference>
<gene>
    <name evidence="1" type="ORF">MEDL_11732</name>
</gene>
<keyword evidence="2" id="KW-1185">Reference proteome</keyword>
<dbReference type="Gene3D" id="3.40.525.10">
    <property type="entry name" value="CRAL-TRIO lipid binding domain"/>
    <property type="match status" value="1"/>
</dbReference>
<dbReference type="InterPro" id="IPR051064">
    <property type="entry name" value="SEC14/CRAL-TRIO_domain"/>
</dbReference>
<proteinExistence type="predicted"/>
<comment type="caution">
    <text evidence="1">The sequence shown here is derived from an EMBL/GenBank/DDBJ whole genome shotgun (WGS) entry which is preliminary data.</text>
</comment>
<dbReference type="PANTHER" id="PTHR23324:SF83">
    <property type="entry name" value="SEC14-LIKE PROTEIN 2"/>
    <property type="match status" value="1"/>
</dbReference>
<dbReference type="InterPro" id="IPR036865">
    <property type="entry name" value="CRAL-TRIO_dom_sf"/>
</dbReference>
<dbReference type="OrthoDB" id="1434354at2759"/>
<evidence type="ECO:0000313" key="2">
    <source>
        <dbReference type="Proteomes" id="UP000683360"/>
    </source>
</evidence>
<dbReference type="Proteomes" id="UP000683360">
    <property type="component" value="Unassembled WGS sequence"/>
</dbReference>
<organism evidence="1 2">
    <name type="scientific">Mytilus edulis</name>
    <name type="common">Blue mussel</name>
    <dbReference type="NCBI Taxonomy" id="6550"/>
    <lineage>
        <taxon>Eukaryota</taxon>
        <taxon>Metazoa</taxon>
        <taxon>Spiralia</taxon>
        <taxon>Lophotrochozoa</taxon>
        <taxon>Mollusca</taxon>
        <taxon>Bivalvia</taxon>
        <taxon>Autobranchia</taxon>
        <taxon>Pteriomorphia</taxon>
        <taxon>Mytilida</taxon>
        <taxon>Mytiloidea</taxon>
        <taxon>Mytilidae</taxon>
        <taxon>Mytilinae</taxon>
        <taxon>Mytilus</taxon>
    </lineage>
</organism>
<accession>A0A8S3QMY4</accession>
<dbReference type="SUPFAM" id="SSF101576">
    <property type="entry name" value="Supernatant protein factor (SPF), C-terminal domain"/>
    <property type="match status" value="1"/>
</dbReference>
<dbReference type="Gene3D" id="2.60.120.680">
    <property type="entry name" value="GOLD domain"/>
    <property type="match status" value="1"/>
</dbReference>
<protein>
    <submittedName>
        <fullName evidence="1">Uncharacterized protein</fullName>
    </submittedName>
</protein>
<dbReference type="AlphaFoldDB" id="A0A8S3QMY4"/>
<name>A0A8S3QMY4_MYTED</name>
<reference evidence="1" key="1">
    <citation type="submission" date="2021-03" db="EMBL/GenBank/DDBJ databases">
        <authorList>
            <person name="Bekaert M."/>
        </authorList>
    </citation>
    <scope>NUCLEOTIDE SEQUENCE</scope>
</reference>
<dbReference type="PANTHER" id="PTHR23324">
    <property type="entry name" value="SEC14 RELATED PROTEIN"/>
    <property type="match status" value="1"/>
</dbReference>
<dbReference type="GO" id="GO:0005737">
    <property type="term" value="C:cytoplasm"/>
    <property type="evidence" value="ECO:0007669"/>
    <property type="project" value="TreeGrafter"/>
</dbReference>
<evidence type="ECO:0000313" key="1">
    <source>
        <dbReference type="EMBL" id="CAG2196899.1"/>
    </source>
</evidence>
<dbReference type="SUPFAM" id="SSF52087">
    <property type="entry name" value="CRAL/TRIO domain"/>
    <property type="match status" value="1"/>
</dbReference>